<name>A0ABV1IS26_9FIRM</name>
<feature type="transmembrane region" description="Helical" evidence="1">
    <location>
        <begin position="143"/>
        <end position="160"/>
    </location>
</feature>
<protein>
    <recommendedName>
        <fullName evidence="4">NHL repeat protein</fullName>
    </recommendedName>
</protein>
<accession>A0ABV1IS26</accession>
<sequence>MIVCNIQLQSKKDSFIKKSYSIPVGIFPGNKATIDDKGNIYVATGMLGVVQKFNKNGDFIKSILIKDDIDMIKNERDGIHVYAGKFDYTDYHITEKKIIEKEISETDLDHIKSGPNELVIGNFWIFKGEITILKSSVFPIDPFIIMYTAILMEIIFWIKAKISRFRENKSSKIVVITGGDEIGS</sequence>
<gene>
    <name evidence="2" type="ORF">AAAU51_02390</name>
</gene>
<keyword evidence="1" id="KW-0812">Transmembrane</keyword>
<evidence type="ECO:0000256" key="1">
    <source>
        <dbReference type="SAM" id="Phobius"/>
    </source>
</evidence>
<evidence type="ECO:0000313" key="3">
    <source>
        <dbReference type="Proteomes" id="UP001482154"/>
    </source>
</evidence>
<dbReference type="RefSeq" id="WP_349110270.1">
    <property type="nucleotide sequence ID" value="NZ_JBBNIN010000002.1"/>
</dbReference>
<evidence type="ECO:0000313" key="2">
    <source>
        <dbReference type="EMBL" id="MEQ2710025.1"/>
    </source>
</evidence>
<dbReference type="InterPro" id="IPR011042">
    <property type="entry name" value="6-blade_b-propeller_TolB-like"/>
</dbReference>
<keyword evidence="1" id="KW-1133">Transmembrane helix</keyword>
<keyword evidence="1" id="KW-0472">Membrane</keyword>
<keyword evidence="3" id="KW-1185">Reference proteome</keyword>
<comment type="caution">
    <text evidence="2">The sequence shown here is derived from an EMBL/GenBank/DDBJ whole genome shotgun (WGS) entry which is preliminary data.</text>
</comment>
<dbReference type="Gene3D" id="2.120.10.30">
    <property type="entry name" value="TolB, C-terminal domain"/>
    <property type="match status" value="1"/>
</dbReference>
<reference evidence="2 3" key="1">
    <citation type="submission" date="2024-04" db="EMBL/GenBank/DDBJ databases">
        <title>Human intestinal bacterial collection.</title>
        <authorList>
            <person name="Pauvert C."/>
            <person name="Hitch T.C.A."/>
            <person name="Clavel T."/>
        </authorList>
    </citation>
    <scope>NUCLEOTIDE SEQUENCE [LARGE SCALE GENOMIC DNA]</scope>
    <source>
        <strain evidence="2 3">CLA-AA-H249</strain>
    </source>
</reference>
<proteinExistence type="predicted"/>
<organism evidence="2 3">
    <name type="scientific">Anaerostipes amylophilus</name>
    <dbReference type="NCBI Taxonomy" id="2981779"/>
    <lineage>
        <taxon>Bacteria</taxon>
        <taxon>Bacillati</taxon>
        <taxon>Bacillota</taxon>
        <taxon>Clostridia</taxon>
        <taxon>Lachnospirales</taxon>
        <taxon>Lachnospiraceae</taxon>
        <taxon>Anaerostipes</taxon>
    </lineage>
</organism>
<dbReference type="EMBL" id="JBBNIN010000002">
    <property type="protein sequence ID" value="MEQ2710025.1"/>
    <property type="molecule type" value="Genomic_DNA"/>
</dbReference>
<dbReference type="Proteomes" id="UP001482154">
    <property type="component" value="Unassembled WGS sequence"/>
</dbReference>
<evidence type="ECO:0008006" key="4">
    <source>
        <dbReference type="Google" id="ProtNLM"/>
    </source>
</evidence>